<comment type="caution">
    <text evidence="3">The sequence shown here is derived from an EMBL/GenBank/DDBJ whole genome shotgun (WGS) entry which is preliminary data.</text>
</comment>
<dbReference type="OrthoDB" id="8939548at2759"/>
<dbReference type="Proteomes" id="UP001152803">
    <property type="component" value="Unassembled WGS sequence"/>
</dbReference>
<dbReference type="EMBL" id="JAFJMO010000016">
    <property type="protein sequence ID" value="KAJ8254290.1"/>
    <property type="molecule type" value="Genomic_DNA"/>
</dbReference>
<feature type="signal peptide" evidence="1">
    <location>
        <begin position="1"/>
        <end position="22"/>
    </location>
</feature>
<evidence type="ECO:0000313" key="4">
    <source>
        <dbReference type="Proteomes" id="UP001152803"/>
    </source>
</evidence>
<reference evidence="3" key="1">
    <citation type="journal article" date="2023" name="Science">
        <title>Genome structures resolve the early diversification of teleost fishes.</title>
        <authorList>
            <person name="Parey E."/>
            <person name="Louis A."/>
            <person name="Montfort J."/>
            <person name="Bouchez O."/>
            <person name="Roques C."/>
            <person name="Iampietro C."/>
            <person name="Lluch J."/>
            <person name="Castinel A."/>
            <person name="Donnadieu C."/>
            <person name="Desvignes T."/>
            <person name="Floi Bucao C."/>
            <person name="Jouanno E."/>
            <person name="Wen M."/>
            <person name="Mejri S."/>
            <person name="Dirks R."/>
            <person name="Jansen H."/>
            <person name="Henkel C."/>
            <person name="Chen W.J."/>
            <person name="Zahm M."/>
            <person name="Cabau C."/>
            <person name="Klopp C."/>
            <person name="Thompson A.W."/>
            <person name="Robinson-Rechavi M."/>
            <person name="Braasch I."/>
            <person name="Lecointre G."/>
            <person name="Bobe J."/>
            <person name="Postlethwait J.H."/>
            <person name="Berthelot C."/>
            <person name="Roest Crollius H."/>
            <person name="Guiguen Y."/>
        </authorList>
    </citation>
    <scope>NUCLEOTIDE SEQUENCE</scope>
    <source>
        <strain evidence="3">Concon-B</strain>
    </source>
</reference>
<feature type="chain" id="PRO_5040112998" description="VWFC domain-containing protein" evidence="1">
    <location>
        <begin position="23"/>
        <end position="230"/>
    </location>
</feature>
<evidence type="ECO:0000256" key="1">
    <source>
        <dbReference type="SAM" id="SignalP"/>
    </source>
</evidence>
<dbReference type="InterPro" id="IPR001007">
    <property type="entry name" value="VWF_dom"/>
</dbReference>
<organism evidence="3 4">
    <name type="scientific">Conger conger</name>
    <name type="common">Conger eel</name>
    <name type="synonym">Muraena conger</name>
    <dbReference type="NCBI Taxonomy" id="82655"/>
    <lineage>
        <taxon>Eukaryota</taxon>
        <taxon>Metazoa</taxon>
        <taxon>Chordata</taxon>
        <taxon>Craniata</taxon>
        <taxon>Vertebrata</taxon>
        <taxon>Euteleostomi</taxon>
        <taxon>Actinopterygii</taxon>
        <taxon>Neopterygii</taxon>
        <taxon>Teleostei</taxon>
        <taxon>Anguilliformes</taxon>
        <taxon>Congridae</taxon>
        <taxon>Conger</taxon>
    </lineage>
</organism>
<gene>
    <name evidence="3" type="ORF">COCON_G00209020</name>
</gene>
<dbReference type="Pfam" id="PF00093">
    <property type="entry name" value="VWC"/>
    <property type="match status" value="1"/>
</dbReference>
<accession>A0A9Q1CZN6</accession>
<dbReference type="SUPFAM" id="SSF57603">
    <property type="entry name" value="FnI-like domain"/>
    <property type="match status" value="1"/>
</dbReference>
<feature type="domain" description="VWFC" evidence="2">
    <location>
        <begin position="33"/>
        <end position="66"/>
    </location>
</feature>
<dbReference type="Gene3D" id="2.10.70.10">
    <property type="entry name" value="Complement Module, domain 1"/>
    <property type="match status" value="1"/>
</dbReference>
<evidence type="ECO:0000259" key="2">
    <source>
        <dbReference type="Pfam" id="PF00093"/>
    </source>
</evidence>
<keyword evidence="1" id="KW-0732">Signal</keyword>
<evidence type="ECO:0000313" key="3">
    <source>
        <dbReference type="EMBL" id="KAJ8254290.1"/>
    </source>
</evidence>
<dbReference type="FunFam" id="2.10.70.10:FF:000013">
    <property type="entry name" value="Collagen, type I, alpha 1"/>
    <property type="match status" value="1"/>
</dbReference>
<name>A0A9Q1CZN6_CONCO</name>
<protein>
    <recommendedName>
        <fullName evidence="2">VWFC domain-containing protein</fullName>
    </recommendedName>
</protein>
<proteinExistence type="predicted"/>
<sequence>MFSFVDIRLALLLAATVLLARGQGEDDQAVGSCTLGGQLYSDKDVWKPEPCQICVCDNGNVMCDEMGKIPRKPYREKRAHKVQRVTRDSPAPQVMMASLASLAFLDPLAPPDPMALAETFLLKCLTVMKRNLVVEGCPSLAPWAQWVPVAPPDLLVQADPKDSLDLLVSLVRLVLLVPWVPVVQLAPLERTERMASLASLAAEVSVDLLGLRAPVDSPEPLDFLGSRDTE</sequence>
<keyword evidence="4" id="KW-1185">Reference proteome</keyword>
<dbReference type="AlphaFoldDB" id="A0A9Q1CZN6"/>